<evidence type="ECO:0000313" key="3">
    <source>
        <dbReference type="EMBL" id="AKH43705.1"/>
    </source>
</evidence>
<dbReference type="STRING" id="1267766.WYH_02675"/>
<dbReference type="AlphaFoldDB" id="A0A0F7KY14"/>
<keyword evidence="4" id="KW-1185">Reference proteome</keyword>
<evidence type="ECO:0000259" key="2">
    <source>
        <dbReference type="PROSITE" id="PS50914"/>
    </source>
</evidence>
<dbReference type="PATRIC" id="fig|1267766.3.peg.2710"/>
<name>A0A0F7KY14_9SPHN</name>
<gene>
    <name evidence="3" type="ORF">WYH_02675</name>
</gene>
<evidence type="ECO:0000256" key="1">
    <source>
        <dbReference type="ARBA" id="ARBA00022729"/>
    </source>
</evidence>
<reference evidence="3" key="1">
    <citation type="submission" date="2015-05" db="EMBL/GenBank/DDBJ databases">
        <title>The complete genome of Altererythrobacter atlanticus strain 26DY36.</title>
        <authorList>
            <person name="Wu Y.-H."/>
            <person name="Cheng H."/>
            <person name="Wu X.-W."/>
        </authorList>
    </citation>
    <scope>NUCLEOTIDE SEQUENCE [LARGE SCALE GENOMIC DNA]</scope>
    <source>
        <strain evidence="3">26DY36</strain>
    </source>
</reference>
<dbReference type="PROSITE" id="PS50914">
    <property type="entry name" value="BON"/>
    <property type="match status" value="3"/>
</dbReference>
<feature type="domain" description="BON" evidence="2">
    <location>
        <begin position="80"/>
        <end position="148"/>
    </location>
</feature>
<sequence>MTPFRSDESIKKDIEAEIKYDPSIQHHESIAVTVKEGIATLAGTTNTFMDSYYAEKAAKRVGGVKAVANDIQVKVTVERLDTEIASDAVKSIAREVPIVADKIKAVVKNGSVTLEGTVEWHYQKEWAERAVRSIPGVKSVSNVIVVKPRVSPVEVKKKIQDALVRSAQIDAEGVIVETDGGKVTLKGSVRSWAERQEAERSAWAAPGVTSVQNKITIKP</sequence>
<protein>
    <submittedName>
        <fullName evidence="3">Periplasmic protein</fullName>
    </submittedName>
</protein>
<dbReference type="EMBL" id="CP011452">
    <property type="protein sequence ID" value="AKH43705.1"/>
    <property type="molecule type" value="Genomic_DNA"/>
</dbReference>
<dbReference type="Pfam" id="PF04972">
    <property type="entry name" value="BON"/>
    <property type="match status" value="3"/>
</dbReference>
<dbReference type="InterPro" id="IPR007055">
    <property type="entry name" value="BON_dom"/>
</dbReference>
<organism evidence="3 4">
    <name type="scientific">Croceibacterium atlanticum</name>
    <dbReference type="NCBI Taxonomy" id="1267766"/>
    <lineage>
        <taxon>Bacteria</taxon>
        <taxon>Pseudomonadati</taxon>
        <taxon>Pseudomonadota</taxon>
        <taxon>Alphaproteobacteria</taxon>
        <taxon>Sphingomonadales</taxon>
        <taxon>Erythrobacteraceae</taxon>
        <taxon>Croceibacterium</taxon>
    </lineage>
</organism>
<dbReference type="InterPro" id="IPR051686">
    <property type="entry name" value="Lipoprotein_DolP"/>
</dbReference>
<keyword evidence="1" id="KW-0732">Signal</keyword>
<feature type="domain" description="BON" evidence="2">
    <location>
        <begin position="151"/>
        <end position="219"/>
    </location>
</feature>
<feature type="domain" description="BON" evidence="2">
    <location>
        <begin position="6"/>
        <end position="75"/>
    </location>
</feature>
<accession>A0A0F7KY14</accession>
<dbReference type="InterPro" id="IPR014004">
    <property type="entry name" value="Transpt-assoc_nodulatn_dom_bac"/>
</dbReference>
<dbReference type="KEGG" id="aay:WYH_02675"/>
<dbReference type="SMART" id="SM00749">
    <property type="entry name" value="BON"/>
    <property type="match status" value="3"/>
</dbReference>
<evidence type="ECO:0000313" key="4">
    <source>
        <dbReference type="Proteomes" id="UP000034392"/>
    </source>
</evidence>
<dbReference type="PANTHER" id="PTHR34606:SF4">
    <property type="entry name" value="OUTER MEMBRANE LIPOPROTEIN DOLP"/>
    <property type="match status" value="1"/>
</dbReference>
<dbReference type="Gene3D" id="3.30.1340.30">
    <property type="match status" value="3"/>
</dbReference>
<proteinExistence type="predicted"/>
<dbReference type="PANTHER" id="PTHR34606">
    <property type="entry name" value="BON DOMAIN-CONTAINING PROTEIN"/>
    <property type="match status" value="1"/>
</dbReference>
<dbReference type="Proteomes" id="UP000034392">
    <property type="component" value="Chromosome"/>
</dbReference>